<feature type="binding site" evidence="11">
    <location>
        <position position="75"/>
    </location>
    <ligand>
        <name>S-adenosyl-L-methionine</name>
        <dbReference type="ChEBI" id="CHEBI:59789"/>
    </ligand>
</feature>
<organism evidence="12 13">
    <name type="scientific">Diploptera punctata</name>
    <name type="common">Pacific beetle cockroach</name>
    <dbReference type="NCBI Taxonomy" id="6984"/>
    <lineage>
        <taxon>Eukaryota</taxon>
        <taxon>Metazoa</taxon>
        <taxon>Ecdysozoa</taxon>
        <taxon>Arthropoda</taxon>
        <taxon>Hexapoda</taxon>
        <taxon>Insecta</taxon>
        <taxon>Pterygota</taxon>
        <taxon>Neoptera</taxon>
        <taxon>Polyneoptera</taxon>
        <taxon>Dictyoptera</taxon>
        <taxon>Blattodea</taxon>
        <taxon>Blaberoidea</taxon>
        <taxon>Blaberidae</taxon>
        <taxon>Diplopterinae</taxon>
        <taxon>Diploptera</taxon>
    </lineage>
</organism>
<dbReference type="Gene3D" id="3.40.50.150">
    <property type="entry name" value="Vaccinia Virus protein VP39"/>
    <property type="match status" value="1"/>
</dbReference>
<keyword evidence="3" id="KW-0808">Transferase</keyword>
<dbReference type="PIRSF" id="PIRSF016958">
    <property type="entry name" value="DUF858_MeTrfase_lik"/>
    <property type="match status" value="1"/>
</dbReference>
<comment type="catalytic activity">
    <reaction evidence="10">
        <text>N-terminal L-alanyl-L-prolyl-L-lysyl-[protein] + 3 S-adenosyl-L-methionine = N-terminal N,N,N-trimethyl-L-alanyl-L-prolyl-L-lysyl-[protein] + 3 S-adenosyl-L-homocysteine + 3 H(+)</text>
        <dbReference type="Rhea" id="RHEA:54712"/>
        <dbReference type="Rhea" id="RHEA-COMP:13785"/>
        <dbReference type="Rhea" id="RHEA-COMP:13971"/>
        <dbReference type="ChEBI" id="CHEBI:15378"/>
        <dbReference type="ChEBI" id="CHEBI:57856"/>
        <dbReference type="ChEBI" id="CHEBI:59789"/>
        <dbReference type="ChEBI" id="CHEBI:138057"/>
        <dbReference type="ChEBI" id="CHEBI:138315"/>
        <dbReference type="EC" id="2.1.1.244"/>
    </reaction>
</comment>
<dbReference type="GO" id="GO:0005737">
    <property type="term" value="C:cytoplasm"/>
    <property type="evidence" value="ECO:0007669"/>
    <property type="project" value="TreeGrafter"/>
</dbReference>
<evidence type="ECO:0000256" key="11">
    <source>
        <dbReference type="PIRSR" id="PIRSR016958-1"/>
    </source>
</evidence>
<dbReference type="Pfam" id="PF05891">
    <property type="entry name" value="Methyltransf_PK"/>
    <property type="match status" value="1"/>
</dbReference>
<dbReference type="GO" id="GO:0071885">
    <property type="term" value="F:N-terminal protein N-methyltransferase activity"/>
    <property type="evidence" value="ECO:0007669"/>
    <property type="project" value="UniProtKB-EC"/>
</dbReference>
<dbReference type="CDD" id="cd02440">
    <property type="entry name" value="AdoMet_MTases"/>
    <property type="match status" value="1"/>
</dbReference>
<dbReference type="AlphaFoldDB" id="A0AAD8EJL8"/>
<feature type="binding site" evidence="11">
    <location>
        <begin position="124"/>
        <end position="125"/>
    </location>
    <ligand>
        <name>S-adenosyl-L-methionine</name>
        <dbReference type="ChEBI" id="CHEBI:59789"/>
    </ligand>
</feature>
<dbReference type="PANTHER" id="PTHR12753:SF0">
    <property type="entry name" value="ALPHA N-TERMINAL PROTEIN METHYLTRANSFERASE 1"/>
    <property type="match status" value="1"/>
</dbReference>
<evidence type="ECO:0000256" key="6">
    <source>
        <dbReference type="ARBA" id="ARBA00039449"/>
    </source>
</evidence>
<dbReference type="EC" id="2.1.1.244" evidence="5"/>
<reference evidence="12" key="1">
    <citation type="journal article" date="2023" name="IScience">
        <title>Live-bearing cockroach genome reveals convergent evolutionary mechanisms linked to viviparity in insects and beyond.</title>
        <authorList>
            <person name="Fouks B."/>
            <person name="Harrison M.C."/>
            <person name="Mikhailova A.A."/>
            <person name="Marchal E."/>
            <person name="English S."/>
            <person name="Carruthers M."/>
            <person name="Jennings E.C."/>
            <person name="Chiamaka E.L."/>
            <person name="Frigard R.A."/>
            <person name="Pippel M."/>
            <person name="Attardo G.M."/>
            <person name="Benoit J.B."/>
            <person name="Bornberg-Bauer E."/>
            <person name="Tobe S.S."/>
        </authorList>
    </citation>
    <scope>NUCLEOTIDE SEQUENCE</scope>
    <source>
        <strain evidence="12">Stay&amp;Tobe</strain>
    </source>
</reference>
<evidence type="ECO:0000313" key="13">
    <source>
        <dbReference type="Proteomes" id="UP001233999"/>
    </source>
</evidence>
<evidence type="ECO:0000256" key="2">
    <source>
        <dbReference type="ARBA" id="ARBA00022603"/>
    </source>
</evidence>
<proteinExistence type="inferred from homology"/>
<protein>
    <recommendedName>
        <fullName evidence="6">Alpha N-terminal protein methyltransferase 1</fullName>
        <ecNumber evidence="5">2.1.1.244</ecNumber>
    </recommendedName>
    <alternativeName>
        <fullName evidence="7">X-Pro-Lys N-terminal protein methyltransferase 1</fullName>
    </alternativeName>
</protein>
<dbReference type="GO" id="GO:0032259">
    <property type="term" value="P:methylation"/>
    <property type="evidence" value="ECO:0007669"/>
    <property type="project" value="UniProtKB-KW"/>
</dbReference>
<evidence type="ECO:0000256" key="1">
    <source>
        <dbReference type="ARBA" id="ARBA00009059"/>
    </source>
</evidence>
<comment type="catalytic activity">
    <reaction evidence="8">
        <text>N-terminal L-seryl-L-prolyl-L-lysyl-[protein] + 3 S-adenosyl-L-methionine = N-terminal N,N,N-trimethyl-L-seryl-L-prolyl-L-lysyl-[protein] + 3 S-adenosyl-L-homocysteine + 3 H(+)</text>
        <dbReference type="Rhea" id="RHEA:54724"/>
        <dbReference type="Rhea" id="RHEA-COMP:13789"/>
        <dbReference type="Rhea" id="RHEA-COMP:13973"/>
        <dbReference type="ChEBI" id="CHEBI:15378"/>
        <dbReference type="ChEBI" id="CHEBI:57856"/>
        <dbReference type="ChEBI" id="CHEBI:59789"/>
        <dbReference type="ChEBI" id="CHEBI:138061"/>
        <dbReference type="ChEBI" id="CHEBI:138317"/>
        <dbReference type="EC" id="2.1.1.244"/>
    </reaction>
</comment>
<dbReference type="EMBL" id="JASPKZ010003820">
    <property type="protein sequence ID" value="KAJ9592648.1"/>
    <property type="molecule type" value="Genomic_DNA"/>
</dbReference>
<dbReference type="InterPro" id="IPR008576">
    <property type="entry name" value="MeTrfase_NTM1"/>
</dbReference>
<evidence type="ECO:0000256" key="7">
    <source>
        <dbReference type="ARBA" id="ARBA00043129"/>
    </source>
</evidence>
<keyword evidence="4 11" id="KW-0949">S-adenosyl-L-methionine</keyword>
<evidence type="ECO:0000313" key="12">
    <source>
        <dbReference type="EMBL" id="KAJ9592648.1"/>
    </source>
</evidence>
<keyword evidence="2" id="KW-0489">Methyltransferase</keyword>
<sequence>METADTDSIEKEVRDKVSFYTDAAQYWSAVPATVDGVLGGFGFISHTDVQSSSAFIKQLFKLPNPPENERALDCGAGIGRITKNLLIKYFDKVDLVEQNPTFLDEARTYIDCHQKLGNLYCSGLQDFKPEAHRYDVIWCQWVLGHLTDEDFIAFFKSCSNGLKSNGIIVVKENLTSSNKVEVDKEDSSVTRPVSLMKKLFKKAGLHCIKEQKQSNFPQGLYTVKMFALKPDTTTHLIKSNGETTVTASEITSSSDECH</sequence>
<comment type="catalytic activity">
    <reaction evidence="9">
        <text>N-terminal L-prolyl-L-prolyl-L-lysyl-[protein] + 2 S-adenosyl-L-methionine = N-terminal N,N-dimethyl-L-prolyl-L-prolyl-L-lysyl-[protein] + 2 S-adenosyl-L-homocysteine + 2 H(+)</text>
        <dbReference type="Rhea" id="RHEA:54736"/>
        <dbReference type="Rhea" id="RHEA-COMP:13787"/>
        <dbReference type="Rhea" id="RHEA-COMP:13974"/>
        <dbReference type="ChEBI" id="CHEBI:15378"/>
        <dbReference type="ChEBI" id="CHEBI:57856"/>
        <dbReference type="ChEBI" id="CHEBI:59789"/>
        <dbReference type="ChEBI" id="CHEBI:138059"/>
        <dbReference type="ChEBI" id="CHEBI:138318"/>
        <dbReference type="EC" id="2.1.1.244"/>
    </reaction>
</comment>
<dbReference type="PANTHER" id="PTHR12753">
    <property type="entry name" value="AD-003 - RELATED"/>
    <property type="match status" value="1"/>
</dbReference>
<dbReference type="FunFam" id="3.40.50.150:FF:000025">
    <property type="entry name" value="N-terminal Xaa-Pro-Lys N-methyltransferase 1"/>
    <property type="match status" value="1"/>
</dbReference>
<evidence type="ECO:0000256" key="10">
    <source>
        <dbReference type="ARBA" id="ARBA00048167"/>
    </source>
</evidence>
<evidence type="ECO:0000256" key="5">
    <source>
        <dbReference type="ARBA" id="ARBA00039112"/>
    </source>
</evidence>
<evidence type="ECO:0000256" key="9">
    <source>
        <dbReference type="ARBA" id="ARBA00047885"/>
    </source>
</evidence>
<comment type="similarity">
    <text evidence="1">Belongs to the methyltransferase superfamily. NTM1 family.</text>
</comment>
<evidence type="ECO:0000256" key="8">
    <source>
        <dbReference type="ARBA" id="ARBA00047306"/>
    </source>
</evidence>
<feature type="non-terminal residue" evidence="12">
    <location>
        <position position="258"/>
    </location>
</feature>
<comment type="caution">
    <text evidence="12">The sequence shown here is derived from an EMBL/GenBank/DDBJ whole genome shotgun (WGS) entry which is preliminary data.</text>
</comment>
<gene>
    <name evidence="12" type="ORF">L9F63_015685</name>
</gene>
<feature type="binding site" evidence="11">
    <location>
        <position position="140"/>
    </location>
    <ligand>
        <name>S-adenosyl-L-methionine</name>
        <dbReference type="ChEBI" id="CHEBI:59789"/>
    </ligand>
</feature>
<dbReference type="InterPro" id="IPR029063">
    <property type="entry name" value="SAM-dependent_MTases_sf"/>
</dbReference>
<accession>A0AAD8EJL8</accession>
<evidence type="ECO:0000256" key="3">
    <source>
        <dbReference type="ARBA" id="ARBA00022679"/>
    </source>
</evidence>
<dbReference type="Proteomes" id="UP001233999">
    <property type="component" value="Unassembled WGS sequence"/>
</dbReference>
<dbReference type="SUPFAM" id="SSF53335">
    <property type="entry name" value="S-adenosyl-L-methionine-dependent methyltransferases"/>
    <property type="match status" value="1"/>
</dbReference>
<reference evidence="12" key="2">
    <citation type="submission" date="2023-05" db="EMBL/GenBank/DDBJ databases">
        <authorList>
            <person name="Fouks B."/>
        </authorList>
    </citation>
    <scope>NUCLEOTIDE SEQUENCE</scope>
    <source>
        <strain evidence="12">Stay&amp;Tobe</strain>
        <tissue evidence="12">Testes</tissue>
    </source>
</reference>
<feature type="binding site" evidence="11">
    <location>
        <position position="80"/>
    </location>
    <ligand>
        <name>S-adenosyl-L-methionine</name>
        <dbReference type="ChEBI" id="CHEBI:59789"/>
    </ligand>
</feature>
<name>A0AAD8EJL8_DIPPU</name>
<keyword evidence="13" id="KW-1185">Reference proteome</keyword>
<evidence type="ECO:0000256" key="4">
    <source>
        <dbReference type="ARBA" id="ARBA00022691"/>
    </source>
</evidence>